<dbReference type="SUPFAM" id="SSF55729">
    <property type="entry name" value="Acyl-CoA N-acyltransferases (Nat)"/>
    <property type="match status" value="1"/>
</dbReference>
<name>A0A5B7TSV1_9FLAO</name>
<dbReference type="PROSITE" id="PS51186">
    <property type="entry name" value="GNAT"/>
    <property type="match status" value="1"/>
</dbReference>
<evidence type="ECO:0000313" key="2">
    <source>
        <dbReference type="EMBL" id="QCX38284.1"/>
    </source>
</evidence>
<keyword evidence="3" id="KW-1185">Reference proteome</keyword>
<dbReference type="AlphaFoldDB" id="A0A5B7TSV1"/>
<dbReference type="KEGG" id="fbe:FF125_07505"/>
<dbReference type="InterPro" id="IPR000182">
    <property type="entry name" value="GNAT_dom"/>
</dbReference>
<dbReference type="PANTHER" id="PTHR43792">
    <property type="entry name" value="GNAT FAMILY, PUTATIVE (AFU_ORTHOLOGUE AFUA_3G00765)-RELATED-RELATED"/>
    <property type="match status" value="1"/>
</dbReference>
<dbReference type="OrthoDB" id="9788916at2"/>
<evidence type="ECO:0000313" key="3">
    <source>
        <dbReference type="Proteomes" id="UP000306229"/>
    </source>
</evidence>
<keyword evidence="2" id="KW-0808">Transferase</keyword>
<reference evidence="2 3" key="1">
    <citation type="submission" date="2019-05" db="EMBL/GenBank/DDBJ databases">
        <title>Algicella ahnfeltiae gen. nov., sp. nov., a novel marine bacterium of the family Flavobacteriaceae isolated from a red alga.</title>
        <authorList>
            <person name="Nedashkovskaya O.I."/>
            <person name="Kukhlevskiy A.D."/>
            <person name="Kim S.-G."/>
            <person name="Zhukova N.V."/>
            <person name="Mikhailov V.V."/>
        </authorList>
    </citation>
    <scope>NUCLEOTIDE SEQUENCE [LARGE SCALE GENOMIC DNA]</scope>
    <source>
        <strain evidence="2 3">10Alg115</strain>
    </source>
</reference>
<dbReference type="EMBL" id="CP040749">
    <property type="protein sequence ID" value="QCX38284.1"/>
    <property type="molecule type" value="Genomic_DNA"/>
</dbReference>
<gene>
    <name evidence="2" type="ORF">FF125_07505</name>
</gene>
<dbReference type="Pfam" id="PF13302">
    <property type="entry name" value="Acetyltransf_3"/>
    <property type="match status" value="1"/>
</dbReference>
<accession>A0A5B7TSV1</accession>
<evidence type="ECO:0000259" key="1">
    <source>
        <dbReference type="PROSITE" id="PS51186"/>
    </source>
</evidence>
<sequence>MTIFKTKRLIVRSLKMEDFEAFNKMQSNKNVMRFVRGRPMTYEENKEELPKLIEFYDKEGNDFFIYAITRIEDGFFVGTIALIKDEFKNDEIGYRFLEEYWGNGYGTEVLSGLIAYCKSIKMKNLIAIVATENVASLKMIKNAGFQFIENFVSDDLQLPEQRYYLEL</sequence>
<proteinExistence type="predicted"/>
<feature type="domain" description="N-acetyltransferase" evidence="1">
    <location>
        <begin position="9"/>
        <end position="167"/>
    </location>
</feature>
<dbReference type="InterPro" id="IPR016181">
    <property type="entry name" value="Acyl_CoA_acyltransferase"/>
</dbReference>
<dbReference type="Proteomes" id="UP000306229">
    <property type="component" value="Chromosome"/>
</dbReference>
<dbReference type="InterPro" id="IPR051531">
    <property type="entry name" value="N-acetyltransferase"/>
</dbReference>
<dbReference type="Gene3D" id="3.40.630.30">
    <property type="match status" value="1"/>
</dbReference>
<dbReference type="RefSeq" id="WP_138949182.1">
    <property type="nucleotide sequence ID" value="NZ_CP040749.1"/>
</dbReference>
<dbReference type="PANTHER" id="PTHR43792:SF1">
    <property type="entry name" value="N-ACETYLTRANSFERASE DOMAIN-CONTAINING PROTEIN"/>
    <property type="match status" value="1"/>
</dbReference>
<dbReference type="GO" id="GO:0016747">
    <property type="term" value="F:acyltransferase activity, transferring groups other than amino-acyl groups"/>
    <property type="evidence" value="ECO:0007669"/>
    <property type="project" value="InterPro"/>
</dbReference>
<protein>
    <submittedName>
        <fullName evidence="2">GNAT family N-acetyltransferase</fullName>
    </submittedName>
</protein>
<organism evidence="2 3">
    <name type="scientific">Aureibaculum algae</name>
    <dbReference type="NCBI Taxonomy" id="2584122"/>
    <lineage>
        <taxon>Bacteria</taxon>
        <taxon>Pseudomonadati</taxon>
        <taxon>Bacteroidota</taxon>
        <taxon>Flavobacteriia</taxon>
        <taxon>Flavobacteriales</taxon>
        <taxon>Flavobacteriaceae</taxon>
        <taxon>Aureibaculum</taxon>
    </lineage>
</organism>